<evidence type="ECO:0000256" key="19">
    <source>
        <dbReference type="SAM" id="Phobius"/>
    </source>
</evidence>
<dbReference type="InterPro" id="IPR001828">
    <property type="entry name" value="ANF_lig-bd_rcpt"/>
</dbReference>
<evidence type="ECO:0000256" key="14">
    <source>
        <dbReference type="ARBA" id="ARBA00023303"/>
    </source>
</evidence>
<evidence type="ECO:0000259" key="20">
    <source>
        <dbReference type="SMART" id="SM00079"/>
    </source>
</evidence>
<dbReference type="SUPFAM" id="SSF53822">
    <property type="entry name" value="Periplasmic binding protein-like I"/>
    <property type="match status" value="1"/>
</dbReference>
<proteinExistence type="inferred from homology"/>
<comment type="similarity">
    <text evidence="1">Belongs to the glutamate-gated ion channel (TC 1.A.10.1) family.</text>
</comment>
<feature type="site" description="Interaction with the cone snail toxin Con-ikot-ikot" evidence="17">
    <location>
        <position position="466"/>
    </location>
</feature>
<dbReference type="Gene3D" id="1.10.287.70">
    <property type="match status" value="1"/>
</dbReference>
<keyword evidence="5" id="KW-0732">Signal</keyword>
<dbReference type="Pfam" id="PF01094">
    <property type="entry name" value="ANF_receptor"/>
    <property type="match status" value="1"/>
</dbReference>
<dbReference type="FunFam" id="1.10.287.70:FF:000010">
    <property type="entry name" value="Putative glutamate receptor ionotropic kainate 1"/>
    <property type="match status" value="1"/>
</dbReference>
<keyword evidence="10 22" id="KW-0675">Receptor</keyword>
<dbReference type="GO" id="GO:0022824">
    <property type="term" value="F:transmitter-gated monoatomic ion channel activity"/>
    <property type="evidence" value="ECO:0007669"/>
    <property type="project" value="UniProtKB-ARBA"/>
</dbReference>
<evidence type="ECO:0000256" key="10">
    <source>
        <dbReference type="ARBA" id="ARBA00023170"/>
    </source>
</evidence>
<dbReference type="Gene3D" id="3.40.50.2300">
    <property type="match status" value="2"/>
</dbReference>
<protein>
    <submittedName>
        <fullName evidence="22">Glutamate receptor ionotropic, kainate 3</fullName>
    </submittedName>
</protein>
<evidence type="ECO:0000256" key="5">
    <source>
        <dbReference type="ARBA" id="ARBA00022729"/>
    </source>
</evidence>
<evidence type="ECO:0000256" key="16">
    <source>
        <dbReference type="PIRSR" id="PIRSR601508-1"/>
    </source>
</evidence>
<feature type="domain" description="Ionotropic glutamate receptor C-terminal" evidence="20">
    <location>
        <begin position="113"/>
        <end position="483"/>
    </location>
</feature>
<dbReference type="AlphaFoldDB" id="A0AAV4N1E0"/>
<feature type="transmembrane region" description="Helical" evidence="19">
    <location>
        <begin position="321"/>
        <end position="343"/>
    </location>
</feature>
<dbReference type="PANTHER" id="PTHR18966">
    <property type="entry name" value="IONOTROPIC GLUTAMATE RECEPTOR"/>
    <property type="match status" value="1"/>
</dbReference>
<keyword evidence="14" id="KW-0407">Ion channel</keyword>
<keyword evidence="13" id="KW-1071">Ligand-gated ion channel</keyword>
<evidence type="ECO:0000256" key="11">
    <source>
        <dbReference type="ARBA" id="ARBA00023180"/>
    </source>
</evidence>
<dbReference type="InterPro" id="IPR019594">
    <property type="entry name" value="Glu/Gly-bd"/>
</dbReference>
<dbReference type="InterPro" id="IPR001508">
    <property type="entry name" value="Iono_Glu_rcpt_met"/>
</dbReference>
<evidence type="ECO:0000256" key="4">
    <source>
        <dbReference type="ARBA" id="ARBA00022692"/>
    </source>
</evidence>
<comment type="caution">
    <text evidence="22">The sequence shown here is derived from an EMBL/GenBank/DDBJ whole genome shotgun (WGS) entry which is preliminary data.</text>
</comment>
<dbReference type="SMART" id="SM00918">
    <property type="entry name" value="Lig_chan-Glu_bd"/>
    <property type="match status" value="1"/>
</dbReference>
<evidence type="ECO:0000256" key="15">
    <source>
        <dbReference type="ARBA" id="ARBA00034104"/>
    </source>
</evidence>
<gene>
    <name evidence="22" type="primary">GRIK3</name>
    <name evidence="22" type="ORF">CDAR_549671</name>
</gene>
<dbReference type="GO" id="GO:0007166">
    <property type="term" value="P:cell surface receptor signaling pathway"/>
    <property type="evidence" value="ECO:0007669"/>
    <property type="project" value="UniProtKB-ARBA"/>
</dbReference>
<evidence type="ECO:0000256" key="12">
    <source>
        <dbReference type="ARBA" id="ARBA00023257"/>
    </source>
</evidence>
<evidence type="ECO:0000313" key="23">
    <source>
        <dbReference type="Proteomes" id="UP001054837"/>
    </source>
</evidence>
<keyword evidence="6 19" id="KW-1133">Transmembrane helix</keyword>
<keyword evidence="12" id="KW-0628">Postsynaptic cell membrane</keyword>
<feature type="disulfide bond" evidence="18">
    <location>
        <begin position="431"/>
        <end position="490"/>
    </location>
</feature>
<dbReference type="GO" id="GO:0045211">
    <property type="term" value="C:postsynaptic membrane"/>
    <property type="evidence" value="ECO:0007669"/>
    <property type="project" value="UniProtKB-SubCell"/>
</dbReference>
<dbReference type="Pfam" id="PF10613">
    <property type="entry name" value="Lig_chan-Glu_bd"/>
    <property type="match status" value="1"/>
</dbReference>
<dbReference type="SMART" id="SM00079">
    <property type="entry name" value="PBPe"/>
    <property type="match status" value="1"/>
</dbReference>
<feature type="transmembrane region" description="Helical" evidence="19">
    <location>
        <begin position="509"/>
        <end position="530"/>
    </location>
</feature>
<dbReference type="InterPro" id="IPR001320">
    <property type="entry name" value="Iontro_rcpt_C"/>
</dbReference>
<dbReference type="PRINTS" id="PR00177">
    <property type="entry name" value="NMDARECEPTOR"/>
</dbReference>
<evidence type="ECO:0000313" key="22">
    <source>
        <dbReference type="EMBL" id="GIX78549.1"/>
    </source>
</evidence>
<accession>A0AAV4N1E0</accession>
<evidence type="ECO:0000259" key="21">
    <source>
        <dbReference type="SMART" id="SM00918"/>
    </source>
</evidence>
<evidence type="ECO:0000256" key="8">
    <source>
        <dbReference type="ARBA" id="ARBA00023065"/>
    </source>
</evidence>
<feature type="binding site" evidence="16">
    <location>
        <position position="205"/>
    </location>
    <ligand>
        <name>L-glutamate</name>
        <dbReference type="ChEBI" id="CHEBI:29985"/>
    </ligand>
</feature>
<evidence type="ECO:0000256" key="3">
    <source>
        <dbReference type="ARBA" id="ARBA00022475"/>
    </source>
</evidence>
<feature type="domain" description="Ionotropic glutamate receptor L-glutamate and glycine-binding" evidence="21">
    <location>
        <begin position="123"/>
        <end position="189"/>
    </location>
</feature>
<evidence type="ECO:0000256" key="18">
    <source>
        <dbReference type="PIRSR" id="PIRSR601508-3"/>
    </source>
</evidence>
<dbReference type="FunFam" id="3.40.190.10:FF:000060">
    <property type="entry name" value="Glutamate receptor ionotropic, kainate 1"/>
    <property type="match status" value="1"/>
</dbReference>
<keyword evidence="18" id="KW-1015">Disulfide bond</keyword>
<dbReference type="InterPro" id="IPR015683">
    <property type="entry name" value="Ionotropic_Glu_rcpt"/>
</dbReference>
<evidence type="ECO:0000256" key="7">
    <source>
        <dbReference type="ARBA" id="ARBA00023018"/>
    </source>
</evidence>
<dbReference type="SUPFAM" id="SSF53850">
    <property type="entry name" value="Periplasmic binding protein-like II"/>
    <property type="match status" value="1"/>
</dbReference>
<keyword evidence="11" id="KW-0325">Glycoprotein</keyword>
<feature type="binding site" evidence="16">
    <location>
        <position position="419"/>
    </location>
    <ligand>
        <name>L-glutamate</name>
        <dbReference type="ChEBI" id="CHEBI:29985"/>
    </ligand>
</feature>
<keyword evidence="2" id="KW-0813">Transport</keyword>
<organism evidence="22 23">
    <name type="scientific">Caerostris darwini</name>
    <dbReference type="NCBI Taxonomy" id="1538125"/>
    <lineage>
        <taxon>Eukaryota</taxon>
        <taxon>Metazoa</taxon>
        <taxon>Ecdysozoa</taxon>
        <taxon>Arthropoda</taxon>
        <taxon>Chelicerata</taxon>
        <taxon>Arachnida</taxon>
        <taxon>Araneae</taxon>
        <taxon>Araneomorphae</taxon>
        <taxon>Entelegynae</taxon>
        <taxon>Araneoidea</taxon>
        <taxon>Araneidae</taxon>
        <taxon>Caerostris</taxon>
    </lineage>
</organism>
<feature type="transmembrane region" description="Helical" evidence="19">
    <location>
        <begin position="245"/>
        <end position="263"/>
    </location>
</feature>
<dbReference type="FunFam" id="3.40.190.10:FF:000001">
    <property type="entry name" value="Glutamate receptor ionotropic, kainate 2"/>
    <property type="match status" value="1"/>
</dbReference>
<keyword evidence="23" id="KW-1185">Reference proteome</keyword>
<keyword evidence="3" id="KW-1003">Cell membrane</keyword>
<keyword evidence="7" id="KW-0770">Synapse</keyword>
<sequence>MLYDSVVLFAKALQDLDNGKYVEKFPVISCDDISKGTDGTSIINYMKSNKVVGLTGLVHFDGQGFRSSFVLDILQLSKQGLKKIGAVLPGSNINITDIIEAEPTTEYFLEHRKYTITTILNKPFTMLKNSPKKLIGNERYEGFTIDFIDELSQILHFSYEIRVVADGKYGVQVDKQNNVWNGMVGEVLSGVADMAIADLTITSTREKVMDFTLPYMNTGISILFKKPTEKVKSLFSFLSPFSAEVWLYVMVAFLGVSFVLFIVGRLSPYEWDDVNPCRQDEKIEENYFTLLNSMWFTIASLMQQGCEIAPRSSATRTATSIFYFFTLIMISSYTANLAAFLTIEKVVYPIESAKDLAKQTKIKYGCLAGGSTKTFFDTSTIDTYRKMSAYMEKHPEVLMESNEKGKEEVYKGNYAFLMESAPIQYVTERECNLTQIGGLLDHKGYGIGTKKGNGTLSAWLSGGILKLQEQGVLHTLRERWWKQKRGGGRCVEAPSGTVRELGLGHVGGVFVVLLIGVLLAAAMGVLEFLWKYKKYASSEEDIGKLMVEDIKFALTCSSSVKEIHKFKRKKLESSQSTMADVNDIRFGYSDFSSG</sequence>
<evidence type="ECO:0000256" key="2">
    <source>
        <dbReference type="ARBA" id="ARBA00022448"/>
    </source>
</evidence>
<dbReference type="Gene3D" id="3.40.190.10">
    <property type="entry name" value="Periplasmic binding protein-like II"/>
    <property type="match status" value="2"/>
</dbReference>
<feature type="binding site" evidence="16">
    <location>
        <position position="200"/>
    </location>
    <ligand>
        <name>L-glutamate</name>
        <dbReference type="ChEBI" id="CHEBI:29985"/>
    </ligand>
</feature>
<keyword evidence="8" id="KW-0406">Ion transport</keyword>
<reference evidence="22 23" key="1">
    <citation type="submission" date="2021-06" db="EMBL/GenBank/DDBJ databases">
        <title>Caerostris darwini draft genome.</title>
        <authorList>
            <person name="Kono N."/>
            <person name="Arakawa K."/>
        </authorList>
    </citation>
    <scope>NUCLEOTIDE SEQUENCE [LARGE SCALE GENOMIC DNA]</scope>
</reference>
<dbReference type="Pfam" id="PF00060">
    <property type="entry name" value="Lig_chan"/>
    <property type="match status" value="1"/>
</dbReference>
<feature type="binding site" evidence="16">
    <location>
        <position position="371"/>
    </location>
    <ligand>
        <name>L-glutamate</name>
        <dbReference type="ChEBI" id="CHEBI:29985"/>
    </ligand>
</feature>
<keyword evidence="4 19" id="KW-0812">Transmembrane</keyword>
<comment type="subcellular location">
    <subcellularLocation>
        <location evidence="15">Postsynaptic cell membrane</location>
        <topology evidence="15">Multi-pass membrane protein</topology>
    </subcellularLocation>
</comment>
<dbReference type="Proteomes" id="UP001054837">
    <property type="component" value="Unassembled WGS sequence"/>
</dbReference>
<evidence type="ECO:0000256" key="9">
    <source>
        <dbReference type="ARBA" id="ARBA00023136"/>
    </source>
</evidence>
<keyword evidence="9 19" id="KW-0472">Membrane</keyword>
<feature type="binding site" evidence="16">
    <location>
        <position position="372"/>
    </location>
    <ligand>
        <name>L-glutamate</name>
        <dbReference type="ChEBI" id="CHEBI:29985"/>
    </ligand>
</feature>
<name>A0AAV4N1E0_9ARAC</name>
<evidence type="ECO:0000256" key="1">
    <source>
        <dbReference type="ARBA" id="ARBA00008685"/>
    </source>
</evidence>
<evidence type="ECO:0000256" key="6">
    <source>
        <dbReference type="ARBA" id="ARBA00022989"/>
    </source>
</evidence>
<dbReference type="EMBL" id="BPLQ01001102">
    <property type="protein sequence ID" value="GIX78549.1"/>
    <property type="molecule type" value="Genomic_DNA"/>
</dbReference>
<evidence type="ECO:0000256" key="17">
    <source>
        <dbReference type="PIRSR" id="PIRSR601508-2"/>
    </source>
</evidence>
<evidence type="ECO:0000256" key="13">
    <source>
        <dbReference type="ARBA" id="ARBA00023286"/>
    </source>
</evidence>
<dbReference type="InterPro" id="IPR028082">
    <property type="entry name" value="Peripla_BP_I"/>
</dbReference>
<feature type="site" description="Crucial to convey clamshell closure to channel opening" evidence="17">
    <location>
        <position position="350"/>
    </location>
</feature>